<sequence length="99" mass="10643">MLATVSIGSASAMAPDRDLLIKAQAEALGLSGDDLCGGSGKPEHRCPFCHLLPDVDPPVLAAIRWSRVFQAQWLVPVQFRTAPHSRDHARIPRAPPVAL</sequence>
<organism evidence="1 2">
    <name type="scientific">Thioclava litoralis</name>
    <dbReference type="NCBI Taxonomy" id="3076557"/>
    <lineage>
        <taxon>Bacteria</taxon>
        <taxon>Pseudomonadati</taxon>
        <taxon>Pseudomonadota</taxon>
        <taxon>Alphaproteobacteria</taxon>
        <taxon>Rhodobacterales</taxon>
        <taxon>Paracoccaceae</taxon>
        <taxon>Thioclava</taxon>
    </lineage>
</organism>
<name>A0ABZ1E5T6_9RHOB</name>
<gene>
    <name evidence="1" type="ORF">RPE78_15855</name>
</gene>
<keyword evidence="1" id="KW-0614">Plasmid</keyword>
<dbReference type="RefSeq" id="WP_406721711.1">
    <property type="nucleotide sequence ID" value="NZ_CP135445.1"/>
</dbReference>
<evidence type="ECO:0000313" key="2">
    <source>
        <dbReference type="Proteomes" id="UP001623290"/>
    </source>
</evidence>
<proteinExistence type="predicted"/>
<geneLocation type="plasmid" evidence="1 2">
    <name>unnamed2</name>
</geneLocation>
<dbReference type="Proteomes" id="UP001623290">
    <property type="component" value="Plasmid unnamed2"/>
</dbReference>
<reference evidence="1 2" key="1">
    <citation type="submission" date="2023-09" db="EMBL/GenBank/DDBJ databases">
        <title>Thioclava shenzhenensis sp. nov., a multidrug resistant bacteria-antagonizing species isolated from coastal seawater.</title>
        <authorList>
            <person name="Long M."/>
        </authorList>
    </citation>
    <scope>NUCLEOTIDE SEQUENCE [LARGE SCALE GENOMIC DNA]</scope>
    <source>
        <strain evidence="1 2">FTW29</strain>
        <plasmid evidence="1 2">unnamed2</plasmid>
    </source>
</reference>
<dbReference type="EMBL" id="CP135445">
    <property type="protein sequence ID" value="WRY35708.1"/>
    <property type="molecule type" value="Genomic_DNA"/>
</dbReference>
<protein>
    <submittedName>
        <fullName evidence="1">Uncharacterized protein</fullName>
    </submittedName>
</protein>
<accession>A0ABZ1E5T6</accession>
<keyword evidence="2" id="KW-1185">Reference proteome</keyword>
<evidence type="ECO:0000313" key="1">
    <source>
        <dbReference type="EMBL" id="WRY35708.1"/>
    </source>
</evidence>